<dbReference type="InterPro" id="IPR002942">
    <property type="entry name" value="S4_RNA-bd"/>
</dbReference>
<dbReference type="InterPro" id="IPR020094">
    <property type="entry name" value="TruA/RsuA/RluB/E/F_N"/>
</dbReference>
<dbReference type="SUPFAM" id="SSF55174">
    <property type="entry name" value="Alpha-L RNA-binding motif"/>
    <property type="match status" value="1"/>
</dbReference>
<dbReference type="EMBL" id="UINC01058565">
    <property type="protein sequence ID" value="SVB80979.1"/>
    <property type="molecule type" value="Genomic_DNA"/>
</dbReference>
<dbReference type="CDD" id="cd00165">
    <property type="entry name" value="S4"/>
    <property type="match status" value="1"/>
</dbReference>
<dbReference type="FunFam" id="3.10.290.10:FF:000003">
    <property type="entry name" value="Pseudouridine synthase"/>
    <property type="match status" value="1"/>
</dbReference>
<dbReference type="SMART" id="SM00363">
    <property type="entry name" value="S4"/>
    <property type="match status" value="1"/>
</dbReference>
<dbReference type="InterPro" id="IPR036986">
    <property type="entry name" value="S4_RNA-bd_sf"/>
</dbReference>
<reference evidence="5" key="1">
    <citation type="submission" date="2018-05" db="EMBL/GenBank/DDBJ databases">
        <authorList>
            <person name="Lanie J.A."/>
            <person name="Ng W.-L."/>
            <person name="Kazmierczak K.M."/>
            <person name="Andrzejewski T.M."/>
            <person name="Davidsen T.M."/>
            <person name="Wayne K.J."/>
            <person name="Tettelin H."/>
            <person name="Glass J.I."/>
            <person name="Rusch D."/>
            <person name="Podicherti R."/>
            <person name="Tsui H.-C.T."/>
            <person name="Winkler M.E."/>
        </authorList>
    </citation>
    <scope>NUCLEOTIDE SEQUENCE</scope>
</reference>
<dbReference type="SUPFAM" id="SSF55120">
    <property type="entry name" value="Pseudouridine synthase"/>
    <property type="match status" value="1"/>
</dbReference>
<protein>
    <recommendedName>
        <fullName evidence="4">RNA-binding S4 domain-containing protein</fullName>
    </recommendedName>
</protein>
<dbReference type="PROSITE" id="PS01149">
    <property type="entry name" value="PSI_RSU"/>
    <property type="match status" value="1"/>
</dbReference>
<evidence type="ECO:0000313" key="5">
    <source>
        <dbReference type="EMBL" id="SVB80979.1"/>
    </source>
</evidence>
<dbReference type="GO" id="GO:0009982">
    <property type="term" value="F:pseudouridine synthase activity"/>
    <property type="evidence" value="ECO:0007669"/>
    <property type="project" value="InterPro"/>
</dbReference>
<dbReference type="NCBIfam" id="TIGR00093">
    <property type="entry name" value="pseudouridine synthase"/>
    <property type="match status" value="1"/>
</dbReference>
<dbReference type="Gene3D" id="3.30.70.580">
    <property type="entry name" value="Pseudouridine synthase I, catalytic domain, N-terminal subdomain"/>
    <property type="match status" value="1"/>
</dbReference>
<dbReference type="InterPro" id="IPR050343">
    <property type="entry name" value="RsuA_PseudoU_synthase"/>
</dbReference>
<dbReference type="PANTHER" id="PTHR47683:SF3">
    <property type="entry name" value="RIBOSOMAL LARGE SUBUNIT PSEUDOURIDINE SYNTHASE B"/>
    <property type="match status" value="1"/>
</dbReference>
<feature type="domain" description="RNA-binding S4" evidence="4">
    <location>
        <begin position="8"/>
        <end position="67"/>
    </location>
</feature>
<dbReference type="Gene3D" id="3.10.290.10">
    <property type="entry name" value="RNA-binding S4 domain"/>
    <property type="match status" value="1"/>
</dbReference>
<gene>
    <name evidence="5" type="ORF">METZ01_LOCUS233833</name>
</gene>
<name>A0A382H1A2_9ZZZZ</name>
<dbReference type="GO" id="GO:0001522">
    <property type="term" value="P:pseudouridine synthesis"/>
    <property type="evidence" value="ECO:0007669"/>
    <property type="project" value="InterPro"/>
</dbReference>
<dbReference type="InterPro" id="IPR020103">
    <property type="entry name" value="PsdUridine_synth_cat_dom_sf"/>
</dbReference>
<dbReference type="PANTHER" id="PTHR47683">
    <property type="entry name" value="PSEUDOURIDINE SYNTHASE FAMILY PROTEIN-RELATED"/>
    <property type="match status" value="1"/>
</dbReference>
<dbReference type="InterPro" id="IPR042092">
    <property type="entry name" value="PsdUridine_s_RsuA/RluB/E/F_cat"/>
</dbReference>
<proteinExistence type="inferred from homology"/>
<keyword evidence="2" id="KW-0694">RNA-binding</keyword>
<dbReference type="Gene3D" id="3.30.70.1560">
    <property type="entry name" value="Alpha-L RNA-binding motif"/>
    <property type="match status" value="1"/>
</dbReference>
<comment type="similarity">
    <text evidence="1">Belongs to the pseudouridine synthase RsuA family.</text>
</comment>
<organism evidence="5">
    <name type="scientific">marine metagenome</name>
    <dbReference type="NCBI Taxonomy" id="408172"/>
    <lineage>
        <taxon>unclassified sequences</taxon>
        <taxon>metagenomes</taxon>
        <taxon>ecological metagenomes</taxon>
    </lineage>
</organism>
<evidence type="ECO:0000256" key="2">
    <source>
        <dbReference type="ARBA" id="ARBA00022884"/>
    </source>
</evidence>
<dbReference type="GO" id="GO:0006364">
    <property type="term" value="P:rRNA processing"/>
    <property type="evidence" value="ECO:0007669"/>
    <property type="project" value="UniProtKB-ARBA"/>
</dbReference>
<dbReference type="Pfam" id="PF00849">
    <property type="entry name" value="PseudoU_synth_2"/>
    <property type="match status" value="1"/>
</dbReference>
<dbReference type="GO" id="GO:0003723">
    <property type="term" value="F:RNA binding"/>
    <property type="evidence" value="ECO:0007669"/>
    <property type="project" value="UniProtKB-KW"/>
</dbReference>
<evidence type="ECO:0000256" key="3">
    <source>
        <dbReference type="ARBA" id="ARBA00023235"/>
    </source>
</evidence>
<accession>A0A382H1A2</accession>
<dbReference type="InterPro" id="IPR006145">
    <property type="entry name" value="PsdUridine_synth_RsuA/RluA"/>
</dbReference>
<dbReference type="InterPro" id="IPR018496">
    <property type="entry name" value="PsdUridine_synth_RsuA/RluB_CS"/>
</dbReference>
<evidence type="ECO:0000256" key="1">
    <source>
        <dbReference type="ARBA" id="ARBA00008348"/>
    </source>
</evidence>
<dbReference type="InterPro" id="IPR000748">
    <property type="entry name" value="PsdUridine_synth_RsuA/RluB/E/F"/>
</dbReference>
<dbReference type="PROSITE" id="PS50889">
    <property type="entry name" value="S4"/>
    <property type="match status" value="1"/>
</dbReference>
<dbReference type="Pfam" id="PF01479">
    <property type="entry name" value="S4"/>
    <property type="match status" value="1"/>
</dbReference>
<sequence length="246" mass="26873">MPEIGEGERIAKHLARAGLCSRREAERMIAAGRVAVDGRTLKTPAFLVTAKNAITVDGKPVGAAKPAELWRYNKPPGLITSHDDPQGRATVFASLPPELGRVLSVGRLDLSSEGLLLLTNDGGLSRVLERSDWLRRYRVRVYGRPDAARLAALTKGVTVEGVRYGPITAKIDSTTGSNAWLSLGLSEGKNREVRRVLEHLGLLVNRLIRTAYGPFQLGSLKRGQVARIPPKVVREQLVGNDAHRRR</sequence>
<evidence type="ECO:0000259" key="4">
    <source>
        <dbReference type="SMART" id="SM00363"/>
    </source>
</evidence>
<keyword evidence="3" id="KW-0413">Isomerase</keyword>
<dbReference type="AlphaFoldDB" id="A0A382H1A2"/>